<feature type="domain" description="Glycosyltransferase 2-like" evidence="8">
    <location>
        <begin position="8"/>
        <end position="71"/>
    </location>
</feature>
<dbReference type="Proteomes" id="UP000005551">
    <property type="component" value="Unassembled WGS sequence"/>
</dbReference>
<accession>I5C0M4</accession>
<keyword evidence="10" id="KW-1185">Reference proteome</keyword>
<dbReference type="Gene3D" id="3.90.550.10">
    <property type="entry name" value="Spore Coat Polysaccharide Biosynthesis Protein SpsA, Chain A"/>
    <property type="match status" value="1"/>
</dbReference>
<keyword evidence="1" id="KW-1003">Cell membrane</keyword>
<evidence type="ECO:0000256" key="7">
    <source>
        <dbReference type="ARBA" id="ARBA00023136"/>
    </source>
</evidence>
<dbReference type="GO" id="GO:0009103">
    <property type="term" value="P:lipopolysaccharide biosynthetic process"/>
    <property type="evidence" value="ECO:0007669"/>
    <property type="project" value="UniProtKB-KW"/>
</dbReference>
<dbReference type="InterPro" id="IPR001173">
    <property type="entry name" value="Glyco_trans_2-like"/>
</dbReference>
<name>I5C0M4_9BACT</name>
<evidence type="ECO:0000256" key="3">
    <source>
        <dbReference type="ARBA" id="ARBA00022679"/>
    </source>
</evidence>
<reference evidence="9 10" key="1">
    <citation type="submission" date="2012-05" db="EMBL/GenBank/DDBJ databases">
        <title>Genome sequence of Nitritalea halalkaliphila LW7.</title>
        <authorList>
            <person name="Jangir P.K."/>
            <person name="Singh A."/>
            <person name="Shivaji S."/>
            <person name="Sharma R."/>
        </authorList>
    </citation>
    <scope>NUCLEOTIDE SEQUENCE [LARGE SCALE GENOMIC DNA]</scope>
    <source>
        <strain evidence="9 10">LW7</strain>
    </source>
</reference>
<keyword evidence="5" id="KW-0448">Lipopolysaccharide biosynthesis</keyword>
<keyword evidence="2" id="KW-0328">Glycosyltransferase</keyword>
<dbReference type="PANTHER" id="PTHR48090">
    <property type="entry name" value="UNDECAPRENYL-PHOSPHATE 4-DEOXY-4-FORMAMIDO-L-ARABINOSE TRANSFERASE-RELATED"/>
    <property type="match status" value="1"/>
</dbReference>
<proteinExistence type="predicted"/>
<organism evidence="9 10">
    <name type="scientific">Nitritalea halalkaliphila LW7</name>
    <dbReference type="NCBI Taxonomy" id="1189621"/>
    <lineage>
        <taxon>Bacteria</taxon>
        <taxon>Pseudomonadati</taxon>
        <taxon>Bacteroidota</taxon>
        <taxon>Cytophagia</taxon>
        <taxon>Cytophagales</taxon>
        <taxon>Cyclobacteriaceae</taxon>
        <taxon>Nitritalea</taxon>
    </lineage>
</organism>
<comment type="caution">
    <text evidence="9">The sequence shown here is derived from an EMBL/GenBank/DDBJ whole genome shotgun (WGS) entry which is preliminary data.</text>
</comment>
<dbReference type="SUPFAM" id="SSF53448">
    <property type="entry name" value="Nucleotide-diphospho-sugar transferases"/>
    <property type="match status" value="1"/>
</dbReference>
<dbReference type="EMBL" id="AJYA01000030">
    <property type="protein sequence ID" value="EIM75376.1"/>
    <property type="molecule type" value="Genomic_DNA"/>
</dbReference>
<evidence type="ECO:0000313" key="9">
    <source>
        <dbReference type="EMBL" id="EIM75376.1"/>
    </source>
</evidence>
<dbReference type="GO" id="GO:0005886">
    <property type="term" value="C:plasma membrane"/>
    <property type="evidence" value="ECO:0007669"/>
    <property type="project" value="TreeGrafter"/>
</dbReference>
<dbReference type="STRING" id="1189621.A3SI_13232"/>
<evidence type="ECO:0000256" key="6">
    <source>
        <dbReference type="ARBA" id="ARBA00022989"/>
    </source>
</evidence>
<protein>
    <submittedName>
        <fullName evidence="9">Glycosyl transferase family protein</fullName>
    </submittedName>
</protein>
<dbReference type="GO" id="GO:0099621">
    <property type="term" value="F:undecaprenyl-phosphate 4-deoxy-4-formamido-L-arabinose transferase activity"/>
    <property type="evidence" value="ECO:0007669"/>
    <property type="project" value="TreeGrafter"/>
</dbReference>
<evidence type="ECO:0000256" key="5">
    <source>
        <dbReference type="ARBA" id="ARBA00022985"/>
    </source>
</evidence>
<keyword evidence="4" id="KW-0812">Transmembrane</keyword>
<evidence type="ECO:0000256" key="4">
    <source>
        <dbReference type="ARBA" id="ARBA00022692"/>
    </source>
</evidence>
<dbReference type="PANTHER" id="PTHR48090:SF3">
    <property type="entry name" value="UNDECAPRENYL-PHOSPHATE 4-DEOXY-4-FORMAMIDO-L-ARABINOSE TRANSFERASE"/>
    <property type="match status" value="1"/>
</dbReference>
<evidence type="ECO:0000256" key="2">
    <source>
        <dbReference type="ARBA" id="ARBA00022676"/>
    </source>
</evidence>
<gene>
    <name evidence="9" type="ORF">A3SI_13232</name>
</gene>
<dbReference type="AlphaFoldDB" id="I5C0M4"/>
<evidence type="ECO:0000256" key="1">
    <source>
        <dbReference type="ARBA" id="ARBA00022475"/>
    </source>
</evidence>
<dbReference type="InterPro" id="IPR029044">
    <property type="entry name" value="Nucleotide-diphossugar_trans"/>
</dbReference>
<keyword evidence="3 9" id="KW-0808">Transferase</keyword>
<dbReference type="Pfam" id="PF00535">
    <property type="entry name" value="Glycos_transf_2"/>
    <property type="match status" value="1"/>
</dbReference>
<evidence type="ECO:0000259" key="8">
    <source>
        <dbReference type="Pfam" id="PF00535"/>
    </source>
</evidence>
<evidence type="ECO:0000313" key="10">
    <source>
        <dbReference type="Proteomes" id="UP000005551"/>
    </source>
</evidence>
<keyword evidence="7" id="KW-0472">Membrane</keyword>
<sequence>MPDTLDISIVVPAYNEEESLPELCRWIFEVLRADARSFELLFIDDGSADSTWQVIQQLAAQHPEVKGYRLSEISVNLPPSTSDLKPLKGRWSSPWTRICKTARKKFRRCTA</sequence>
<dbReference type="InterPro" id="IPR050256">
    <property type="entry name" value="Glycosyltransferase_2"/>
</dbReference>
<keyword evidence="6" id="KW-1133">Transmembrane helix</keyword>